<dbReference type="GO" id="GO:1990573">
    <property type="term" value="P:potassium ion import across plasma membrane"/>
    <property type="evidence" value="ECO:0007669"/>
    <property type="project" value="TreeGrafter"/>
</dbReference>
<dbReference type="GO" id="GO:0034702">
    <property type="term" value="C:monoatomic ion channel complex"/>
    <property type="evidence" value="ECO:0007669"/>
    <property type="project" value="UniProtKB-KW"/>
</dbReference>
<evidence type="ECO:0000256" key="7">
    <source>
        <dbReference type="ARBA" id="ARBA00022989"/>
    </source>
</evidence>
<keyword evidence="4 11" id="KW-0812">Transmembrane</keyword>
<evidence type="ECO:0000256" key="6">
    <source>
        <dbReference type="ARBA" id="ARBA00022958"/>
    </source>
</evidence>
<evidence type="ECO:0000256" key="8">
    <source>
        <dbReference type="ARBA" id="ARBA00023065"/>
    </source>
</evidence>
<evidence type="ECO:0000256" key="1">
    <source>
        <dbReference type="ARBA" id="ARBA00004141"/>
    </source>
</evidence>
<evidence type="ECO:0000256" key="5">
    <source>
        <dbReference type="ARBA" id="ARBA00022882"/>
    </source>
</evidence>
<comment type="similarity">
    <text evidence="11">Belongs to the inward rectifier-type potassium channel (TC 1.A.2.1) family.</text>
</comment>
<proteinExistence type="inferred from homology"/>
<reference evidence="15" key="1">
    <citation type="submission" date="2021-06" db="EMBL/GenBank/DDBJ databases">
        <authorList>
            <person name="Hodson N. C."/>
            <person name="Mongue J. A."/>
            <person name="Jaron S. K."/>
        </authorList>
    </citation>
    <scope>NUCLEOTIDE SEQUENCE</scope>
</reference>
<keyword evidence="16" id="KW-1185">Reference proteome</keyword>
<evidence type="ECO:0000313" key="16">
    <source>
        <dbReference type="Proteomes" id="UP000708208"/>
    </source>
</evidence>
<evidence type="ECO:0000259" key="14">
    <source>
        <dbReference type="Pfam" id="PF17655"/>
    </source>
</evidence>
<feature type="domain" description="Potassium channel inwardly rectifying transmembrane" evidence="13">
    <location>
        <begin position="60"/>
        <end position="201"/>
    </location>
</feature>
<keyword evidence="2 11" id="KW-0813">Transport</keyword>
<dbReference type="GO" id="GO:0005242">
    <property type="term" value="F:inward rectifier potassium channel activity"/>
    <property type="evidence" value="ECO:0007669"/>
    <property type="project" value="InterPro"/>
</dbReference>
<dbReference type="FunFam" id="1.10.287.70:FF:000019">
    <property type="entry name" value="G protein-activated inward rectifier potassium channel 1"/>
    <property type="match status" value="1"/>
</dbReference>
<evidence type="ECO:0000313" key="15">
    <source>
        <dbReference type="EMBL" id="CAG7718977.1"/>
    </source>
</evidence>
<comment type="caution">
    <text evidence="15">The sequence shown here is derived from an EMBL/GenBank/DDBJ whole genome shotgun (WGS) entry which is preliminary data.</text>
</comment>
<keyword evidence="7 12" id="KW-1133">Transmembrane helix</keyword>
<dbReference type="GO" id="GO:0005886">
    <property type="term" value="C:plasma membrane"/>
    <property type="evidence" value="ECO:0007669"/>
    <property type="project" value="TreeGrafter"/>
</dbReference>
<evidence type="ECO:0000259" key="13">
    <source>
        <dbReference type="Pfam" id="PF01007"/>
    </source>
</evidence>
<keyword evidence="9 12" id="KW-0472">Membrane</keyword>
<feature type="transmembrane region" description="Helical" evidence="12">
    <location>
        <begin position="97"/>
        <end position="121"/>
    </location>
</feature>
<accession>A0A8J2JIR4</accession>
<dbReference type="OrthoDB" id="273257at2759"/>
<evidence type="ECO:0000256" key="10">
    <source>
        <dbReference type="ARBA" id="ARBA00023303"/>
    </source>
</evidence>
<evidence type="ECO:0000256" key="4">
    <source>
        <dbReference type="ARBA" id="ARBA00022692"/>
    </source>
</evidence>
<dbReference type="PANTHER" id="PTHR11767">
    <property type="entry name" value="INWARD RECTIFIER POTASSIUM CHANNEL"/>
    <property type="match status" value="1"/>
</dbReference>
<dbReference type="AlphaFoldDB" id="A0A8J2JIR4"/>
<evidence type="ECO:0000256" key="2">
    <source>
        <dbReference type="ARBA" id="ARBA00022448"/>
    </source>
</evidence>
<keyword evidence="6 11" id="KW-0630">Potassium</keyword>
<keyword evidence="5 11" id="KW-0851">Voltage-gated channel</keyword>
<evidence type="ECO:0000256" key="9">
    <source>
        <dbReference type="ARBA" id="ARBA00023136"/>
    </source>
</evidence>
<dbReference type="InterPro" id="IPR041647">
    <property type="entry name" value="IRK_C"/>
</dbReference>
<name>A0A8J2JIR4_9HEXA</name>
<dbReference type="Proteomes" id="UP000708208">
    <property type="component" value="Unassembled WGS sequence"/>
</dbReference>
<keyword evidence="3 11" id="KW-0633">Potassium transport</keyword>
<comment type="subcellular location">
    <subcellularLocation>
        <location evidence="1 11">Membrane</location>
        <topology evidence="1 11">Multi-pass membrane protein</topology>
    </subcellularLocation>
</comment>
<gene>
    <name evidence="15" type="ORF">AFUS01_LOCUS8327</name>
</gene>
<keyword evidence="10 11" id="KW-0407">Ion channel</keyword>
<dbReference type="EMBL" id="CAJVCH010057582">
    <property type="protein sequence ID" value="CAG7718977.1"/>
    <property type="molecule type" value="Genomic_DNA"/>
</dbReference>
<dbReference type="GO" id="GO:0034765">
    <property type="term" value="P:regulation of monoatomic ion transmembrane transport"/>
    <property type="evidence" value="ECO:0007669"/>
    <property type="project" value="TreeGrafter"/>
</dbReference>
<sequence length="264" mass="30153">MIADRFKEELLKNKILPTLLLAMEANNDLTLTVTTDKNSTGIEDPGGLRNRKSPQNLRCISKEGSIKFRIKNADGIHRWFFEDILTSLLDLKWRWTLFIFCLIYFGTWLLFALFWLSILYLNGDFTQGTSSPDRVPCIDKIKSFGAVFLFSVETQHTTGYGHYQISDECPAAIILLCIQSIVGVLLEGVCVGVVFIKVTRAKKRRATLIFSKKAVVSTRDGKRCLMFRVGDVRTKSHLVHTQVQARVIRRRTTDEGEIIQYDQQ</sequence>
<feature type="non-terminal residue" evidence="15">
    <location>
        <position position="264"/>
    </location>
</feature>
<evidence type="ECO:0000256" key="12">
    <source>
        <dbReference type="SAM" id="Phobius"/>
    </source>
</evidence>
<organism evidence="15 16">
    <name type="scientific">Allacma fusca</name>
    <dbReference type="NCBI Taxonomy" id="39272"/>
    <lineage>
        <taxon>Eukaryota</taxon>
        <taxon>Metazoa</taxon>
        <taxon>Ecdysozoa</taxon>
        <taxon>Arthropoda</taxon>
        <taxon>Hexapoda</taxon>
        <taxon>Collembola</taxon>
        <taxon>Symphypleona</taxon>
        <taxon>Sminthuridae</taxon>
        <taxon>Allacma</taxon>
    </lineage>
</organism>
<feature type="domain" description="Inward rectifier potassium channel C-terminal" evidence="14">
    <location>
        <begin position="208"/>
        <end position="263"/>
    </location>
</feature>
<evidence type="ECO:0000256" key="11">
    <source>
        <dbReference type="RuleBase" id="RU003822"/>
    </source>
</evidence>
<dbReference type="PANTHER" id="PTHR11767:SF102">
    <property type="entry name" value="INWARDLY RECTIFYING POTASSIUM CHANNEL 1, ISOFORM F"/>
    <property type="match status" value="1"/>
</dbReference>
<dbReference type="Pfam" id="PF01007">
    <property type="entry name" value="IRK"/>
    <property type="match status" value="1"/>
</dbReference>
<keyword evidence="8 11" id="KW-0406">Ion transport</keyword>
<protein>
    <submittedName>
        <fullName evidence="15">Uncharacterized protein</fullName>
    </submittedName>
</protein>
<dbReference type="InterPro" id="IPR040445">
    <property type="entry name" value="Kir_TM"/>
</dbReference>
<dbReference type="Pfam" id="PF17655">
    <property type="entry name" value="IRK_C"/>
    <property type="match status" value="1"/>
</dbReference>
<dbReference type="InterPro" id="IPR016449">
    <property type="entry name" value="K_chnl_inward-rec_Kir"/>
</dbReference>
<feature type="transmembrane region" description="Helical" evidence="12">
    <location>
        <begin position="171"/>
        <end position="196"/>
    </location>
</feature>
<evidence type="ECO:0000256" key="3">
    <source>
        <dbReference type="ARBA" id="ARBA00022538"/>
    </source>
</evidence>